<keyword evidence="1" id="KW-0812">Transmembrane</keyword>
<evidence type="ECO:0000256" key="1">
    <source>
        <dbReference type="SAM" id="Phobius"/>
    </source>
</evidence>
<comment type="caution">
    <text evidence="2">The sequence shown here is derived from an EMBL/GenBank/DDBJ whole genome shotgun (WGS) entry which is preliminary data.</text>
</comment>
<gene>
    <name evidence="2" type="ORF">JI739_15330</name>
</gene>
<organism evidence="2 3">
    <name type="scientific">Ramlibacter aurantiacus</name>
    <dbReference type="NCBI Taxonomy" id="2801330"/>
    <lineage>
        <taxon>Bacteria</taxon>
        <taxon>Pseudomonadati</taxon>
        <taxon>Pseudomonadota</taxon>
        <taxon>Betaproteobacteria</taxon>
        <taxon>Burkholderiales</taxon>
        <taxon>Comamonadaceae</taxon>
        <taxon>Ramlibacter</taxon>
    </lineage>
</organism>
<dbReference type="EMBL" id="JAEQNA010000005">
    <property type="protein sequence ID" value="MBL0421729.1"/>
    <property type="molecule type" value="Genomic_DNA"/>
</dbReference>
<keyword evidence="1" id="KW-0472">Membrane</keyword>
<keyword evidence="3" id="KW-1185">Reference proteome</keyword>
<keyword evidence="1" id="KW-1133">Transmembrane helix</keyword>
<evidence type="ECO:0000313" key="2">
    <source>
        <dbReference type="EMBL" id="MBL0421729.1"/>
    </source>
</evidence>
<evidence type="ECO:0000313" key="3">
    <source>
        <dbReference type="Proteomes" id="UP000613011"/>
    </source>
</evidence>
<protein>
    <submittedName>
        <fullName evidence="2">Uncharacterized protein</fullName>
    </submittedName>
</protein>
<dbReference type="Proteomes" id="UP000613011">
    <property type="component" value="Unassembled WGS sequence"/>
</dbReference>
<dbReference type="AlphaFoldDB" id="A0A937D2L3"/>
<proteinExistence type="predicted"/>
<feature type="transmembrane region" description="Helical" evidence="1">
    <location>
        <begin position="104"/>
        <end position="126"/>
    </location>
</feature>
<feature type="transmembrane region" description="Helical" evidence="1">
    <location>
        <begin position="63"/>
        <end position="84"/>
    </location>
</feature>
<accession>A0A937D2L3</accession>
<name>A0A937D2L3_9BURK</name>
<dbReference type="RefSeq" id="WP_201684794.1">
    <property type="nucleotide sequence ID" value="NZ_JAEQNA010000005.1"/>
</dbReference>
<feature type="transmembrane region" description="Helical" evidence="1">
    <location>
        <begin position="146"/>
        <end position="171"/>
    </location>
</feature>
<reference evidence="2" key="1">
    <citation type="submission" date="2021-01" db="EMBL/GenBank/DDBJ databases">
        <title>Ramlibacter sp. strain AW1 16S ribosomal RNA gene Genome sequencing and assembly.</title>
        <authorList>
            <person name="Kang M."/>
        </authorList>
    </citation>
    <scope>NUCLEOTIDE SEQUENCE</scope>
    <source>
        <strain evidence="2">AW1</strain>
    </source>
</reference>
<sequence length="188" mass="21115">MDSPTYNEPPLVRVCLGHAGLVAILGMLLPGGESLGWLHAIVWPAAELIPNAVRMTALAPDPIFAQTLIGISLWIAIFILAFHVTVMRTWGYHTKAFRRQSYRLLAMGYVWSIAALFIAVFWWLPYLTSIGTGRTHFLVRLATSNSFGVATAMNQLLISMPLFCLLLVWFIHTCTTTHHTQHRSKRIE</sequence>